<evidence type="ECO:0000313" key="3">
    <source>
        <dbReference type="EMBL" id="ECC1608376.1"/>
    </source>
</evidence>
<dbReference type="Proteomes" id="UP000839598">
    <property type="component" value="Unassembled WGS sequence"/>
</dbReference>
<dbReference type="EMBL" id="AAIVAV010000017">
    <property type="protein sequence ID" value="ECI4010731.1"/>
    <property type="molecule type" value="Genomic_DNA"/>
</dbReference>
<feature type="compositionally biased region" description="Polar residues" evidence="1">
    <location>
        <begin position="57"/>
        <end position="66"/>
    </location>
</feature>
<organism evidence="3">
    <name type="scientific">Salmonella enterica subsp. salamae</name>
    <dbReference type="NCBI Taxonomy" id="59202"/>
    <lineage>
        <taxon>Bacteria</taxon>
        <taxon>Pseudomonadati</taxon>
        <taxon>Pseudomonadota</taxon>
        <taxon>Gammaproteobacteria</taxon>
        <taxon>Enterobacterales</taxon>
        <taxon>Enterobacteriaceae</taxon>
        <taxon>Salmonella</taxon>
    </lineage>
</organism>
<dbReference type="EMBL" id="AAIIOQ010000056">
    <property type="protein sequence ID" value="ECE6362880.1"/>
    <property type="molecule type" value="Genomic_DNA"/>
</dbReference>
<evidence type="ECO:0000313" key="4">
    <source>
        <dbReference type="EMBL" id="ECE6362880.1"/>
    </source>
</evidence>
<evidence type="ECO:0000313" key="5">
    <source>
        <dbReference type="EMBL" id="ECI4010731.1"/>
    </source>
</evidence>
<sequence length="87" mass="9693">MKHHAFMLWSLIIFSLPVLASSDHFPGLQQASWEIFIYDFGSKTPQPPTNTDKKQARQISSPSCSTPKPMVPAPTNGAKKGNTFFRT</sequence>
<protein>
    <submittedName>
        <fullName evidence="3">Virulence factor</fullName>
    </submittedName>
</protein>
<dbReference type="STRING" id="1243604.LFZ48_15680"/>
<evidence type="ECO:0000256" key="2">
    <source>
        <dbReference type="SAM" id="SignalP"/>
    </source>
</evidence>
<reference evidence="3" key="1">
    <citation type="submission" date="2019-07" db="EMBL/GenBank/DDBJ databases">
        <authorList>
            <person name="Ashton P.M."/>
            <person name="Dallman T."/>
            <person name="Nair S."/>
            <person name="De Pinna E."/>
            <person name="Peters T."/>
            <person name="Grant K."/>
        </authorList>
    </citation>
    <scope>NUCLEOTIDE SEQUENCE</scope>
    <source>
        <strain evidence="5">275803</strain>
        <strain evidence="4">319688</strain>
        <strain evidence="3">646013</strain>
    </source>
</reference>
<name>A0A344R2Z9_SALER</name>
<proteinExistence type="predicted"/>
<feature type="signal peptide" evidence="2">
    <location>
        <begin position="1"/>
        <end position="20"/>
    </location>
</feature>
<evidence type="ECO:0000256" key="1">
    <source>
        <dbReference type="SAM" id="MobiDB-lite"/>
    </source>
</evidence>
<feature type="region of interest" description="Disordered" evidence="1">
    <location>
        <begin position="44"/>
        <end position="87"/>
    </location>
</feature>
<dbReference type="Proteomes" id="UP000839852">
    <property type="component" value="Unassembled WGS sequence"/>
</dbReference>
<gene>
    <name evidence="5" type="ORF">DN310_15705</name>
    <name evidence="4" type="ORF">DPA05_25205</name>
    <name evidence="3" type="ORF">FNI14_20845</name>
</gene>
<dbReference type="EMBL" id="AAIAJV010000029">
    <property type="protein sequence ID" value="ECC1608376.1"/>
    <property type="molecule type" value="Genomic_DNA"/>
</dbReference>
<feature type="chain" id="PRO_5036062689" evidence="2">
    <location>
        <begin position="21"/>
        <end position="87"/>
    </location>
</feature>
<dbReference type="AlphaFoldDB" id="A0A344R2Z9"/>
<comment type="caution">
    <text evidence="3">The sequence shown here is derived from an EMBL/GenBank/DDBJ whole genome shotgun (WGS) entry which is preliminary data.</text>
</comment>
<keyword evidence="2" id="KW-0732">Signal</keyword>
<accession>A0A344R2Z9</accession>